<sequence>MNRRHRLIQRWYEKHRTDELDHFARKEARNRDKGNEEKVDRITRAEELKRKARDEEVERERKKVKHDEYTAKVESIDVHLSRTYWENPENLKNITLEKIRRQIAWLRLKKVHIPAGLSSAKKADALQGLINILGGLSPETLQELTTSTSQA</sequence>
<dbReference type="EMBL" id="SEKV01001425">
    <property type="protein sequence ID" value="TFY50636.1"/>
    <property type="molecule type" value="Genomic_DNA"/>
</dbReference>
<dbReference type="AlphaFoldDB" id="A0A4Y9XKU4"/>
<organism evidence="2 3">
    <name type="scientific">Rhodofomes roseus</name>
    <dbReference type="NCBI Taxonomy" id="34475"/>
    <lineage>
        <taxon>Eukaryota</taxon>
        <taxon>Fungi</taxon>
        <taxon>Dikarya</taxon>
        <taxon>Basidiomycota</taxon>
        <taxon>Agaricomycotina</taxon>
        <taxon>Agaricomycetes</taxon>
        <taxon>Polyporales</taxon>
        <taxon>Rhodofomes</taxon>
    </lineage>
</organism>
<evidence type="ECO:0000256" key="1">
    <source>
        <dbReference type="SAM" id="Coils"/>
    </source>
</evidence>
<proteinExistence type="predicted"/>
<comment type="caution">
    <text evidence="2">The sequence shown here is derived from an EMBL/GenBank/DDBJ whole genome shotgun (WGS) entry which is preliminary data.</text>
</comment>
<accession>A0A4Y9XKU4</accession>
<keyword evidence="1" id="KW-0175">Coiled coil</keyword>
<protein>
    <submittedName>
        <fullName evidence="2">Uncharacterized protein</fullName>
    </submittedName>
</protein>
<evidence type="ECO:0000313" key="3">
    <source>
        <dbReference type="Proteomes" id="UP000298390"/>
    </source>
</evidence>
<name>A0A4Y9XKU4_9APHY</name>
<evidence type="ECO:0000313" key="2">
    <source>
        <dbReference type="EMBL" id="TFY50636.1"/>
    </source>
</evidence>
<feature type="coiled-coil region" evidence="1">
    <location>
        <begin position="35"/>
        <end position="65"/>
    </location>
</feature>
<gene>
    <name evidence="2" type="ORF">EVJ58_g10960</name>
</gene>
<reference evidence="2 3" key="1">
    <citation type="submission" date="2019-01" db="EMBL/GenBank/DDBJ databases">
        <title>Genome sequencing of the rare red list fungi Fomitopsis rosea.</title>
        <authorList>
            <person name="Buettner E."/>
            <person name="Kellner H."/>
        </authorList>
    </citation>
    <scope>NUCLEOTIDE SEQUENCE [LARGE SCALE GENOMIC DNA]</scope>
    <source>
        <strain evidence="2 3">DSM 105464</strain>
    </source>
</reference>
<dbReference type="Proteomes" id="UP000298390">
    <property type="component" value="Unassembled WGS sequence"/>
</dbReference>